<evidence type="ECO:0000256" key="1">
    <source>
        <dbReference type="ARBA" id="ARBA00022679"/>
    </source>
</evidence>
<accession>A0A062UGE0</accession>
<evidence type="ECO:0008006" key="4">
    <source>
        <dbReference type="Google" id="ProtNLM"/>
    </source>
</evidence>
<dbReference type="EMBL" id="AWFF01000001">
    <property type="protein sequence ID" value="KCZ57402.1"/>
    <property type="molecule type" value="Genomic_DNA"/>
</dbReference>
<dbReference type="InterPro" id="IPR044855">
    <property type="entry name" value="CoA-Trfase_III_dom3_sf"/>
</dbReference>
<evidence type="ECO:0000313" key="3">
    <source>
        <dbReference type="Proteomes" id="UP000027037"/>
    </source>
</evidence>
<keyword evidence="1" id="KW-0808">Transferase</keyword>
<gene>
    <name evidence="2" type="ORF">HY29_01345</name>
</gene>
<keyword evidence="3" id="KW-1185">Reference proteome</keyword>
<name>A0A062UGE0_9PROT</name>
<dbReference type="STRING" id="1280946.HY29_01345"/>
<dbReference type="eggNOG" id="COG1804">
    <property type="taxonomic scope" value="Bacteria"/>
</dbReference>
<dbReference type="Proteomes" id="UP000027037">
    <property type="component" value="Unassembled WGS sequence"/>
</dbReference>
<evidence type="ECO:0000313" key="2">
    <source>
        <dbReference type="EMBL" id="KCZ57402.1"/>
    </source>
</evidence>
<dbReference type="InterPro" id="IPR023606">
    <property type="entry name" value="CoA-Trfase_III_dom_1_sf"/>
</dbReference>
<dbReference type="AlphaFoldDB" id="A0A062UGE0"/>
<dbReference type="Gene3D" id="3.40.50.10540">
    <property type="entry name" value="Crotonobetainyl-coa:carnitine coa-transferase, domain 1"/>
    <property type="match status" value="2"/>
</dbReference>
<dbReference type="InterPro" id="IPR003673">
    <property type="entry name" value="CoA-Trfase_fam_III"/>
</dbReference>
<comment type="caution">
    <text evidence="2">The sequence shown here is derived from an EMBL/GenBank/DDBJ whole genome shotgun (WGS) entry which is preliminary data.</text>
</comment>
<dbReference type="Pfam" id="PF02515">
    <property type="entry name" value="CoA_transf_3"/>
    <property type="match status" value="2"/>
</dbReference>
<reference evidence="2 3" key="1">
    <citation type="journal article" date="2014" name="Antonie Van Leeuwenhoek">
        <title>Hyphomonas beringensis sp. nov. and Hyphomonas chukchiensis sp. nov., isolated from surface seawater of the Bering Sea and Chukchi Sea.</title>
        <authorList>
            <person name="Li C."/>
            <person name="Lai Q."/>
            <person name="Li G."/>
            <person name="Dong C."/>
            <person name="Wang J."/>
            <person name="Liao Y."/>
            <person name="Shao Z."/>
        </authorList>
    </citation>
    <scope>NUCLEOTIDE SEQUENCE [LARGE SCALE GENOMIC DNA]</scope>
    <source>
        <strain evidence="2 3">25B14_1</strain>
    </source>
</reference>
<organism evidence="2 3">
    <name type="scientific">Hyphomonas beringensis</name>
    <dbReference type="NCBI Taxonomy" id="1280946"/>
    <lineage>
        <taxon>Bacteria</taxon>
        <taxon>Pseudomonadati</taxon>
        <taxon>Pseudomonadota</taxon>
        <taxon>Alphaproteobacteria</taxon>
        <taxon>Hyphomonadales</taxon>
        <taxon>Hyphomonadaceae</taxon>
        <taxon>Hyphomonas</taxon>
    </lineage>
</organism>
<dbReference type="PANTHER" id="PTHR48228:SF6">
    <property type="entry name" value="L-CARNITINE COA-TRANSFERASE"/>
    <property type="match status" value="1"/>
</dbReference>
<dbReference type="GO" id="GO:0003824">
    <property type="term" value="F:catalytic activity"/>
    <property type="evidence" value="ECO:0007669"/>
    <property type="project" value="InterPro"/>
</dbReference>
<dbReference type="InterPro" id="IPR050509">
    <property type="entry name" value="CoA-transferase_III"/>
</dbReference>
<sequence>MFEDFDLLQIFDRGTSPEARRAVRFAAGISCALGAKSFVSGTEQAPDLAGLSDIVDERVEVSPAAWAGDTSAERHRIILRATVPGQDKLISPDISSVTVELEPWQTEDTLFAASGLARLLGDFEREPLVPAANYAAHTIGYAIFTALTAVAGARLRFGRTEQAWLQGEASLTWINWKAAIAATLGEDLARQGADAEWPVVPCKDGYLAFVYNERDWDRVVEMINDPELEDDRFRSFKGRAEHRRAYMAPIKKWCAGRTKADLAKTLVKREIPGAPVLTISDLLNDPLLVHRAAIVTTPSGYTAPALPHRIEKEARGGAPKVDVDGPLPLSGMTVLDLGIITAGAGVSALLADMGANVIKIESDTYPDPFRAWAGATDGDSPLFKSNNRNKKGIALDLKTEEGLNTFLKLAMTADIVVENFRRGVLDRLGLTFDRLVEANPTILLASISGQGLSGPNSQHTTFGSTLEATSGFASLTCYDDGIPVISGRNLNYPDQTVCLYGAAIIAAQAIDCRRLGIARHLDISQRDCAIYQIGDMFASTATGTSARDAAAWSGDRAMLRCADGEYVAVSNDESARLNAFAHADGLTEWASGMAAADCARTLLNVGIGAAVARSGKELPSAPAAAAAGSFSHSPDGALVKGFPFQLIQSPMRINRNAPALGEHTESVIHSHVENSHAD</sequence>
<dbReference type="Gene3D" id="3.30.1540.10">
    <property type="entry name" value="formyl-coa transferase, domain 3"/>
    <property type="match status" value="1"/>
</dbReference>
<dbReference type="PANTHER" id="PTHR48228">
    <property type="entry name" value="SUCCINYL-COA--D-CITRAMALATE COA-TRANSFERASE"/>
    <property type="match status" value="1"/>
</dbReference>
<dbReference type="PATRIC" id="fig|1280946.3.peg.258"/>
<dbReference type="SUPFAM" id="SSF89796">
    <property type="entry name" value="CoA-transferase family III (CaiB/BaiF)"/>
    <property type="match status" value="2"/>
</dbReference>
<protein>
    <recommendedName>
        <fullName evidence="4">CoA transferase</fullName>
    </recommendedName>
</protein>
<proteinExistence type="predicted"/>